<proteinExistence type="predicted"/>
<evidence type="ECO:0000256" key="2">
    <source>
        <dbReference type="SAM" id="SignalP"/>
    </source>
</evidence>
<dbReference type="RefSeq" id="WP_371437763.1">
    <property type="nucleotide sequence ID" value="NZ_JBHSRS010000013.1"/>
</dbReference>
<feature type="signal peptide" evidence="2">
    <location>
        <begin position="1"/>
        <end position="22"/>
    </location>
</feature>
<name>A0ABW1TVS1_9BURK</name>
<evidence type="ECO:0000256" key="1">
    <source>
        <dbReference type="SAM" id="MobiDB-lite"/>
    </source>
</evidence>
<evidence type="ECO:0000313" key="4">
    <source>
        <dbReference type="Proteomes" id="UP001596270"/>
    </source>
</evidence>
<comment type="caution">
    <text evidence="3">The sequence shown here is derived from an EMBL/GenBank/DDBJ whole genome shotgun (WGS) entry which is preliminary data.</text>
</comment>
<dbReference type="Proteomes" id="UP001596270">
    <property type="component" value="Unassembled WGS sequence"/>
</dbReference>
<reference evidence="4" key="1">
    <citation type="journal article" date="2019" name="Int. J. Syst. Evol. Microbiol.">
        <title>The Global Catalogue of Microorganisms (GCM) 10K type strain sequencing project: providing services to taxonomists for standard genome sequencing and annotation.</title>
        <authorList>
            <consortium name="The Broad Institute Genomics Platform"/>
            <consortium name="The Broad Institute Genome Sequencing Center for Infectious Disease"/>
            <person name="Wu L."/>
            <person name="Ma J."/>
        </authorList>
    </citation>
    <scope>NUCLEOTIDE SEQUENCE [LARGE SCALE GENOMIC DNA]</scope>
    <source>
        <strain evidence="4">CCUG 39402</strain>
    </source>
</reference>
<evidence type="ECO:0000313" key="3">
    <source>
        <dbReference type="EMBL" id="MFC6280596.1"/>
    </source>
</evidence>
<feature type="chain" id="PRO_5046086083" evidence="2">
    <location>
        <begin position="23"/>
        <end position="317"/>
    </location>
</feature>
<feature type="region of interest" description="Disordered" evidence="1">
    <location>
        <begin position="98"/>
        <end position="118"/>
    </location>
</feature>
<accession>A0ABW1TVS1</accession>
<keyword evidence="2" id="KW-0732">Signal</keyword>
<protein>
    <submittedName>
        <fullName evidence="3">Uncharacterized protein</fullName>
    </submittedName>
</protein>
<organism evidence="3 4">
    <name type="scientific">Polaromonas aquatica</name>
    <dbReference type="NCBI Taxonomy" id="332657"/>
    <lineage>
        <taxon>Bacteria</taxon>
        <taxon>Pseudomonadati</taxon>
        <taxon>Pseudomonadota</taxon>
        <taxon>Betaproteobacteria</taxon>
        <taxon>Burkholderiales</taxon>
        <taxon>Comamonadaceae</taxon>
        <taxon>Polaromonas</taxon>
    </lineage>
</organism>
<dbReference type="EMBL" id="JBHSRS010000013">
    <property type="protein sequence ID" value="MFC6280596.1"/>
    <property type="molecule type" value="Genomic_DNA"/>
</dbReference>
<gene>
    <name evidence="3" type="ORF">ACFQND_05050</name>
</gene>
<sequence>MSSVIRFPLLCVLLALAFPASSNDLLNGVLQQAIGQAITQGVQKPGGVEQLFKSVTGQSATGDEAGRAPGGATGKFENGAAFHADYIVQAWKTPASAGTLPGESGTAKGRINPKTGYGGKLSEPGAAAMRAKLDKMYGLLLKQPPLMNVQGVSLMQGGSFGGKRGAATKTAVMASLMVYAFPINLENKATVRDADGSFYTPGEGDNLNIVVNDPHDLANPVVLGTYNGLTVLRRGGGYRLVVLNTDRPLLVNGELNKDLIDPSRPASDIQFMVIYMGAASPTWSSIGKGTLHPASGPGRMLGVMFNTDWPGLLKQVN</sequence>
<keyword evidence="4" id="KW-1185">Reference proteome</keyword>